<protein>
    <submittedName>
        <fullName evidence="1">Uncharacterized protein</fullName>
    </submittedName>
</protein>
<dbReference type="AlphaFoldDB" id="A0A0R3DBK6"/>
<dbReference type="Proteomes" id="UP000051936">
    <property type="component" value="Unassembled WGS sequence"/>
</dbReference>
<accession>A0A0R3DBK6</accession>
<proteinExistence type="predicted"/>
<dbReference type="OrthoDB" id="8252277at2"/>
<dbReference type="RefSeq" id="WP_057753517.1">
    <property type="nucleotide sequence ID" value="NZ_LJYG01000104.1"/>
</dbReference>
<evidence type="ECO:0000313" key="2">
    <source>
        <dbReference type="Proteomes" id="UP000051936"/>
    </source>
</evidence>
<evidence type="ECO:0000313" key="1">
    <source>
        <dbReference type="EMBL" id="KRQ05533.1"/>
    </source>
</evidence>
<organism evidence="1 2">
    <name type="scientific">Bradyrhizobium manausense</name>
    <dbReference type="NCBI Taxonomy" id="989370"/>
    <lineage>
        <taxon>Bacteria</taxon>
        <taxon>Pseudomonadati</taxon>
        <taxon>Pseudomonadota</taxon>
        <taxon>Alphaproteobacteria</taxon>
        <taxon>Hyphomicrobiales</taxon>
        <taxon>Nitrobacteraceae</taxon>
        <taxon>Bradyrhizobium</taxon>
    </lineage>
</organism>
<keyword evidence="2" id="KW-1185">Reference proteome</keyword>
<gene>
    <name evidence="1" type="ORF">AOQ71_28320</name>
</gene>
<name>A0A0R3DBK6_9BRAD</name>
<reference evidence="1 2" key="1">
    <citation type="submission" date="2015-09" db="EMBL/GenBank/DDBJ databases">
        <title>Draft Genome Sequence of Bradyrhizobium manausense Strain BR 3351T, a Novel Symbiotic Nitrogen-Fixing Alphaproteobacterium Isolated from Brazilian Amazon Rain Forest.</title>
        <authorList>
            <person name="De Araujo J.L."/>
            <person name="Zilli J.E."/>
        </authorList>
    </citation>
    <scope>NUCLEOTIDE SEQUENCE [LARGE SCALE GENOMIC DNA]</scope>
    <source>
        <strain evidence="1 2">BR3351</strain>
    </source>
</reference>
<dbReference type="EMBL" id="LJYG01000104">
    <property type="protein sequence ID" value="KRQ05533.1"/>
    <property type="molecule type" value="Genomic_DNA"/>
</dbReference>
<sequence length="93" mass="10857">MALSLADRTEQLHAEQRLLVKADADINEGWLRIRNQEDLVRELRAGGHDARQAERLVELLKQTLVEWERHRTLIVQRVNYLQSEIDSAPHPAR</sequence>
<comment type="caution">
    <text evidence="1">The sequence shown here is derived from an EMBL/GenBank/DDBJ whole genome shotgun (WGS) entry which is preliminary data.</text>
</comment>